<sequence>MMSTVMKKSPKALGTVQIMIGGVIFFFGIVLKNAVNGVTVDSHVTYWGSFCFISSGALSIISVDLFNPSVVKAALVMDVISVVAAVVAVIVFSIDLAPTSLRATFCRPCFYELSMYYCQLHLKEILGTIRVLLVFVLLEVFVSIMMFVLTWKTRNSPETMSLTNSRPINSPPEENPNSP</sequence>
<accession>A0ACC5W9S5</accession>
<gene>
    <name evidence="1" type="ORF">PGIGA_G00115240</name>
</gene>
<protein>
    <submittedName>
        <fullName evidence="1">Uncharacterized protein</fullName>
    </submittedName>
</protein>
<organism evidence="1 2">
    <name type="scientific">Pangasianodon gigas</name>
    <name type="common">Mekong giant catfish</name>
    <name type="synonym">Pangasius gigas</name>
    <dbReference type="NCBI Taxonomy" id="30993"/>
    <lineage>
        <taxon>Eukaryota</taxon>
        <taxon>Metazoa</taxon>
        <taxon>Chordata</taxon>
        <taxon>Craniata</taxon>
        <taxon>Vertebrata</taxon>
        <taxon>Euteleostomi</taxon>
        <taxon>Actinopterygii</taxon>
        <taxon>Neopterygii</taxon>
        <taxon>Teleostei</taxon>
        <taxon>Ostariophysi</taxon>
        <taxon>Siluriformes</taxon>
        <taxon>Pangasiidae</taxon>
        <taxon>Pangasianodon</taxon>
    </lineage>
</organism>
<evidence type="ECO:0000313" key="2">
    <source>
        <dbReference type="Proteomes" id="UP000829447"/>
    </source>
</evidence>
<reference evidence="1 2" key="1">
    <citation type="journal article" date="2022" name="bioRxiv">
        <title>An ancient truncated duplication of the anti-Mullerian hormone receptor type 2 gene is a potential conserved master sex determinant in the Pangasiidae catfish family.</title>
        <authorList>
            <person name="Wen M."/>
            <person name="Pan Q."/>
            <person name="Jouanno E."/>
            <person name="Montfort J."/>
            <person name="Zahm M."/>
            <person name="Cabau C."/>
            <person name="Klopp C."/>
            <person name="Iampietro C."/>
            <person name="Roques C."/>
            <person name="Bouchez O."/>
            <person name="Castinel A."/>
            <person name="Donnadieu C."/>
            <person name="Parrinello H."/>
            <person name="Poncet C."/>
            <person name="Belmonte E."/>
            <person name="Gautier V."/>
            <person name="Avarre J.-C."/>
            <person name="Dugue R."/>
            <person name="Gustiano R."/>
            <person name="Ha T.T.T."/>
            <person name="Campet M."/>
            <person name="Sriphairoj K."/>
            <person name="Ribolli J."/>
            <person name="de Almeida F.L."/>
            <person name="Desvignes T."/>
            <person name="Postlethwait J.H."/>
            <person name="Bucao C.F."/>
            <person name="Robinson-Rechavi M."/>
            <person name="Bobe J."/>
            <person name="Herpin A."/>
            <person name="Guiguen Y."/>
        </authorList>
    </citation>
    <scope>NUCLEOTIDE SEQUENCE [LARGE SCALE GENOMIC DNA]</scope>
    <source>
        <strain evidence="1">YG-Dec2019</strain>
    </source>
</reference>
<name>A0ACC5W9S5_PANGG</name>
<dbReference type="Proteomes" id="UP000829447">
    <property type="component" value="Linkage Group LG2"/>
</dbReference>
<comment type="caution">
    <text evidence="1">The sequence shown here is derived from an EMBL/GenBank/DDBJ whole genome shotgun (WGS) entry which is preliminary data.</text>
</comment>
<keyword evidence="2" id="KW-1185">Reference proteome</keyword>
<dbReference type="EMBL" id="CM040455">
    <property type="protein sequence ID" value="MCI4375833.1"/>
    <property type="molecule type" value="Genomic_DNA"/>
</dbReference>
<proteinExistence type="predicted"/>
<evidence type="ECO:0000313" key="1">
    <source>
        <dbReference type="EMBL" id="MCI4375833.1"/>
    </source>
</evidence>